<evidence type="ECO:0000313" key="1">
    <source>
        <dbReference type="EnsemblMetazoa" id="MESCA006359-PA"/>
    </source>
</evidence>
<reference evidence="1" key="2">
    <citation type="submission" date="2015-06" db="UniProtKB">
        <authorList>
            <consortium name="EnsemblMetazoa"/>
        </authorList>
    </citation>
    <scope>IDENTIFICATION</scope>
</reference>
<dbReference type="EnsemblMetazoa" id="MESCA006359-RA">
    <property type="protein sequence ID" value="MESCA006359-PA"/>
    <property type="gene ID" value="MESCA006359"/>
</dbReference>
<organism evidence="1 2">
    <name type="scientific">Megaselia scalaris</name>
    <name type="common">Humpbacked fly</name>
    <name type="synonym">Phora scalaris</name>
    <dbReference type="NCBI Taxonomy" id="36166"/>
    <lineage>
        <taxon>Eukaryota</taxon>
        <taxon>Metazoa</taxon>
        <taxon>Ecdysozoa</taxon>
        <taxon>Arthropoda</taxon>
        <taxon>Hexapoda</taxon>
        <taxon>Insecta</taxon>
        <taxon>Pterygota</taxon>
        <taxon>Neoptera</taxon>
        <taxon>Endopterygota</taxon>
        <taxon>Diptera</taxon>
        <taxon>Brachycera</taxon>
        <taxon>Muscomorpha</taxon>
        <taxon>Platypezoidea</taxon>
        <taxon>Phoridae</taxon>
        <taxon>Megaseliini</taxon>
        <taxon>Megaselia</taxon>
    </lineage>
</organism>
<accession>T1GRR9</accession>
<proteinExistence type="predicted"/>
<reference evidence="2" key="1">
    <citation type="submission" date="2013-02" db="EMBL/GenBank/DDBJ databases">
        <authorList>
            <person name="Hughes D."/>
        </authorList>
    </citation>
    <scope>NUCLEOTIDE SEQUENCE</scope>
    <source>
        <strain>Durham</strain>
        <strain evidence="2">NC isolate 2 -- Noor lab</strain>
    </source>
</reference>
<evidence type="ECO:0000313" key="2">
    <source>
        <dbReference type="Proteomes" id="UP000015102"/>
    </source>
</evidence>
<dbReference type="EMBL" id="CAQQ02097313">
    <property type="status" value="NOT_ANNOTATED_CDS"/>
    <property type="molecule type" value="Genomic_DNA"/>
</dbReference>
<protein>
    <submittedName>
        <fullName evidence="1">Uncharacterized protein</fullName>
    </submittedName>
</protein>
<dbReference type="EMBL" id="CAQQ02097312">
    <property type="status" value="NOT_ANNOTATED_CDS"/>
    <property type="molecule type" value="Genomic_DNA"/>
</dbReference>
<dbReference type="HOGENOM" id="CLU_1779557_0_0_1"/>
<dbReference type="AlphaFoldDB" id="T1GRR9"/>
<dbReference type="Proteomes" id="UP000015102">
    <property type="component" value="Unassembled WGS sequence"/>
</dbReference>
<sequence>MNCAINLPITKAGTCFIGFTRANSSVNCSFLSKSIALLRFLEQRLDFCNCLSSCACFIHRLLLAGMLVPEEWIGTILIAGLPFPYKPMIMQIKNYGAKTEYDSSSTLYGKKKNFHRKRNLNRTNVTNQPGYFIKDCPSKKDSKWSK</sequence>
<name>T1GRR9_MEGSC</name>
<keyword evidence="2" id="KW-1185">Reference proteome</keyword>